<dbReference type="AlphaFoldDB" id="A0A091AYR4"/>
<dbReference type="GO" id="GO:0006508">
    <property type="term" value="P:proteolysis"/>
    <property type="evidence" value="ECO:0007669"/>
    <property type="project" value="UniProtKB-KW"/>
</dbReference>
<dbReference type="InterPro" id="IPR036590">
    <property type="entry name" value="SRAP-like"/>
</dbReference>
<dbReference type="EC" id="3.4.-.-" evidence="8"/>
<evidence type="ECO:0000256" key="4">
    <source>
        <dbReference type="ARBA" id="ARBA00022801"/>
    </source>
</evidence>
<keyword evidence="5" id="KW-0190">Covalent protein-DNA linkage</keyword>
<dbReference type="GO" id="GO:0008233">
    <property type="term" value="F:peptidase activity"/>
    <property type="evidence" value="ECO:0007669"/>
    <property type="project" value="UniProtKB-KW"/>
</dbReference>
<dbReference type="PATRIC" id="fig|1121015.4.peg.1"/>
<dbReference type="GO" id="GO:0016829">
    <property type="term" value="F:lyase activity"/>
    <property type="evidence" value="ECO:0007669"/>
    <property type="project" value="UniProtKB-KW"/>
</dbReference>
<keyword evidence="7" id="KW-0456">Lyase</keyword>
<evidence type="ECO:0000313" key="10">
    <source>
        <dbReference type="Proteomes" id="UP000029385"/>
    </source>
</evidence>
<dbReference type="eggNOG" id="COG2135">
    <property type="taxonomic scope" value="Bacteria"/>
</dbReference>
<keyword evidence="10" id="KW-1185">Reference proteome</keyword>
<evidence type="ECO:0000256" key="2">
    <source>
        <dbReference type="ARBA" id="ARBA00022670"/>
    </source>
</evidence>
<dbReference type="PANTHER" id="PTHR13604:SF0">
    <property type="entry name" value="ABASIC SITE PROCESSING PROTEIN HMCES"/>
    <property type="match status" value="1"/>
</dbReference>
<dbReference type="PANTHER" id="PTHR13604">
    <property type="entry name" value="DC12-RELATED"/>
    <property type="match status" value="1"/>
</dbReference>
<dbReference type="GO" id="GO:0003697">
    <property type="term" value="F:single-stranded DNA binding"/>
    <property type="evidence" value="ECO:0007669"/>
    <property type="project" value="InterPro"/>
</dbReference>
<gene>
    <name evidence="9" type="ORF">N789_00005</name>
</gene>
<dbReference type="Gene3D" id="3.90.1680.10">
    <property type="entry name" value="SOS response associated peptidase-like"/>
    <property type="match status" value="1"/>
</dbReference>
<dbReference type="OrthoDB" id="107650at2"/>
<sequence>MCYSAQIQADYAKYVREFGADIDIDEFVRLYWDREGQPKLRIPKAMDASFSAPETEQARRIAAMIARFDGEQTTRFEQDVFKQKKRLADAERVLQTKTTKKALEDQRVSKNKIEYALGKLNDLRRTRLEPRDSRIFPSWYAPVMISEQGRRMVRPMRYQCRPAHVSAQFDIDRPNAYNARRDSLEGFWKRQFGYTHGILMIDAFYENVSRHAMEGRELAPGETEENVILEFRPRSGQPMLVACLWSRWQGAGQPDLLSFAAITDDPPPEIAAAGHDRVIIPIKPEHVDAWLNPDPGDLKTQYAILDDRERPYYEHRMAA</sequence>
<protein>
    <recommendedName>
        <fullName evidence="8">Abasic site processing protein</fullName>
        <ecNumber evidence="8">3.4.-.-</ecNumber>
    </recommendedName>
</protein>
<dbReference type="EMBL" id="AVCI01000001">
    <property type="protein sequence ID" value="KFN44422.1"/>
    <property type="molecule type" value="Genomic_DNA"/>
</dbReference>
<keyword evidence="3" id="KW-0227">DNA damage</keyword>
<comment type="caution">
    <text evidence="9">The sequence shown here is derived from an EMBL/GenBank/DDBJ whole genome shotgun (WGS) entry which is preliminary data.</text>
</comment>
<evidence type="ECO:0000256" key="6">
    <source>
        <dbReference type="ARBA" id="ARBA00023125"/>
    </source>
</evidence>
<evidence type="ECO:0000256" key="1">
    <source>
        <dbReference type="ARBA" id="ARBA00008136"/>
    </source>
</evidence>
<keyword evidence="4 8" id="KW-0378">Hydrolase</keyword>
<evidence type="ECO:0000256" key="3">
    <source>
        <dbReference type="ARBA" id="ARBA00022763"/>
    </source>
</evidence>
<evidence type="ECO:0000313" key="9">
    <source>
        <dbReference type="EMBL" id="KFN44422.1"/>
    </source>
</evidence>
<dbReference type="InterPro" id="IPR003738">
    <property type="entry name" value="SRAP"/>
</dbReference>
<dbReference type="Pfam" id="PF02586">
    <property type="entry name" value="SRAP"/>
    <property type="match status" value="1"/>
</dbReference>
<accession>A0A091AYR4</accession>
<organism evidence="9 10">
    <name type="scientific">Arenimonas oryziterrae DSM 21050 = YC6267</name>
    <dbReference type="NCBI Taxonomy" id="1121015"/>
    <lineage>
        <taxon>Bacteria</taxon>
        <taxon>Pseudomonadati</taxon>
        <taxon>Pseudomonadota</taxon>
        <taxon>Gammaproteobacteria</taxon>
        <taxon>Lysobacterales</taxon>
        <taxon>Lysobacteraceae</taxon>
        <taxon>Arenimonas</taxon>
    </lineage>
</organism>
<dbReference type="Proteomes" id="UP000029385">
    <property type="component" value="Unassembled WGS sequence"/>
</dbReference>
<name>A0A091AYR4_9GAMM</name>
<dbReference type="SUPFAM" id="SSF143081">
    <property type="entry name" value="BB1717-like"/>
    <property type="match status" value="1"/>
</dbReference>
<comment type="similarity">
    <text evidence="1 8">Belongs to the SOS response-associated peptidase family.</text>
</comment>
<reference evidence="9 10" key="1">
    <citation type="submission" date="2013-09" db="EMBL/GenBank/DDBJ databases">
        <title>Genome sequencing of Arenimonas oryziterrae.</title>
        <authorList>
            <person name="Chen F."/>
            <person name="Wang G."/>
        </authorList>
    </citation>
    <scope>NUCLEOTIDE SEQUENCE [LARGE SCALE GENOMIC DNA]</scope>
    <source>
        <strain evidence="9 10">YC6267</strain>
    </source>
</reference>
<keyword evidence="2 8" id="KW-0645">Protease</keyword>
<proteinExistence type="inferred from homology"/>
<dbReference type="RefSeq" id="WP_022968594.1">
    <property type="nucleotide sequence ID" value="NZ_ATVD01000002.1"/>
</dbReference>
<evidence type="ECO:0000256" key="7">
    <source>
        <dbReference type="ARBA" id="ARBA00023239"/>
    </source>
</evidence>
<dbReference type="GO" id="GO:0106300">
    <property type="term" value="P:protein-DNA covalent cross-linking repair"/>
    <property type="evidence" value="ECO:0007669"/>
    <property type="project" value="InterPro"/>
</dbReference>
<dbReference type="STRING" id="1121015.GCA_000420545_00948"/>
<evidence type="ECO:0000256" key="8">
    <source>
        <dbReference type="RuleBase" id="RU364100"/>
    </source>
</evidence>
<evidence type="ECO:0000256" key="5">
    <source>
        <dbReference type="ARBA" id="ARBA00023124"/>
    </source>
</evidence>
<keyword evidence="6" id="KW-0238">DNA-binding</keyword>